<organism evidence="7 8">
    <name type="scientific">Micrococcoides hystricis</name>
    <dbReference type="NCBI Taxonomy" id="1572761"/>
    <lineage>
        <taxon>Bacteria</taxon>
        <taxon>Bacillati</taxon>
        <taxon>Actinomycetota</taxon>
        <taxon>Actinomycetes</taxon>
        <taxon>Micrococcales</taxon>
        <taxon>Micrococcaceae</taxon>
        <taxon>Micrococcoides</taxon>
    </lineage>
</organism>
<evidence type="ECO:0000259" key="5">
    <source>
        <dbReference type="Pfam" id="PF03668"/>
    </source>
</evidence>
<keyword evidence="3 4" id="KW-0342">GTP-binding</keyword>
<protein>
    <submittedName>
        <fullName evidence="7">RNase adapter RapZ</fullName>
    </submittedName>
</protein>
<comment type="caution">
    <text evidence="7">The sequence shown here is derived from an EMBL/GenBank/DDBJ whole genome shotgun (WGS) entry which is preliminary data.</text>
</comment>
<name>A0ABV6P746_9MICC</name>
<evidence type="ECO:0000313" key="7">
    <source>
        <dbReference type="EMBL" id="MFC0580945.1"/>
    </source>
</evidence>
<feature type="binding site" evidence="4">
    <location>
        <begin position="71"/>
        <end position="74"/>
    </location>
    <ligand>
        <name>GTP</name>
        <dbReference type="ChEBI" id="CHEBI:37565"/>
    </ligand>
</feature>
<evidence type="ECO:0000256" key="3">
    <source>
        <dbReference type="ARBA" id="ARBA00023134"/>
    </source>
</evidence>
<evidence type="ECO:0000256" key="4">
    <source>
        <dbReference type="HAMAP-Rule" id="MF_00636"/>
    </source>
</evidence>
<evidence type="ECO:0000259" key="6">
    <source>
        <dbReference type="Pfam" id="PF22740"/>
    </source>
</evidence>
<dbReference type="InterPro" id="IPR027417">
    <property type="entry name" value="P-loop_NTPase"/>
</dbReference>
<feature type="domain" description="RapZ C-terminal" evidence="6">
    <location>
        <begin position="175"/>
        <end position="294"/>
    </location>
</feature>
<dbReference type="Pfam" id="PF22740">
    <property type="entry name" value="PapZ_C"/>
    <property type="match status" value="1"/>
</dbReference>
<dbReference type="RefSeq" id="WP_377457380.1">
    <property type="nucleotide sequence ID" value="NZ_JBHLUB010000001.1"/>
</dbReference>
<keyword evidence="8" id="KW-1185">Reference proteome</keyword>
<dbReference type="SUPFAM" id="SSF52540">
    <property type="entry name" value="P-loop containing nucleoside triphosphate hydrolases"/>
    <property type="match status" value="1"/>
</dbReference>
<dbReference type="PANTHER" id="PTHR30448">
    <property type="entry name" value="RNASE ADAPTER PROTEIN RAPZ"/>
    <property type="match status" value="1"/>
</dbReference>
<dbReference type="InterPro" id="IPR005337">
    <property type="entry name" value="RapZ-like"/>
</dbReference>
<dbReference type="NCBIfam" id="NF003828">
    <property type="entry name" value="PRK05416.1"/>
    <property type="match status" value="1"/>
</dbReference>
<dbReference type="HAMAP" id="MF_00636">
    <property type="entry name" value="RapZ_like"/>
    <property type="match status" value="1"/>
</dbReference>
<dbReference type="Pfam" id="PF03668">
    <property type="entry name" value="RapZ-like_N"/>
    <property type="match status" value="1"/>
</dbReference>
<keyword evidence="1 4" id="KW-0547">Nucleotide-binding</keyword>
<dbReference type="EMBL" id="JBHLUB010000001">
    <property type="protein sequence ID" value="MFC0580945.1"/>
    <property type="molecule type" value="Genomic_DNA"/>
</dbReference>
<sequence>MTDPLSPVKPNESEVLIVTGMSGAGRTTASHALEDLGWYVVENIPPELIGTLLDFVSRTPGAVPKLAIAMDVRSNTQFSDVMESLNTLAANGIEYRVLFMDAADEVLVRRFEHGRRPHPLQGDGRIVDGITRERDVLAALKSNADVVLDTTDLNVHALARAINELFSDEGPITLRVNIMSFGFKYGVPNDANFMADVRFIPNPHWVPELRPFTGLDAAVAKFVLKDEGAEEFVNRYAEMLELVFEGYRRENKHYATIAIGCTGGKHRSVAVSEELSRRLRQLPGLTVNVTHRDLGRE</sequence>
<dbReference type="Proteomes" id="UP001589862">
    <property type="component" value="Unassembled WGS sequence"/>
</dbReference>
<accession>A0ABV6P746</accession>
<gene>
    <name evidence="7" type="primary">rapZ</name>
    <name evidence="7" type="ORF">ACFFFR_00895</name>
</gene>
<evidence type="ECO:0000256" key="1">
    <source>
        <dbReference type="ARBA" id="ARBA00022741"/>
    </source>
</evidence>
<dbReference type="PIRSF" id="PIRSF005052">
    <property type="entry name" value="P-loopkin"/>
    <property type="match status" value="1"/>
</dbReference>
<proteinExistence type="inferred from homology"/>
<dbReference type="InterPro" id="IPR053931">
    <property type="entry name" value="RapZ_C"/>
</dbReference>
<dbReference type="InterPro" id="IPR053930">
    <property type="entry name" value="RapZ-like_N"/>
</dbReference>
<dbReference type="PANTHER" id="PTHR30448:SF0">
    <property type="entry name" value="RNASE ADAPTER PROTEIN RAPZ"/>
    <property type="match status" value="1"/>
</dbReference>
<evidence type="ECO:0000256" key="2">
    <source>
        <dbReference type="ARBA" id="ARBA00022840"/>
    </source>
</evidence>
<feature type="binding site" evidence="4">
    <location>
        <begin position="20"/>
        <end position="27"/>
    </location>
    <ligand>
        <name>ATP</name>
        <dbReference type="ChEBI" id="CHEBI:30616"/>
    </ligand>
</feature>
<feature type="domain" description="RapZ-like N-terminal" evidence="5">
    <location>
        <begin position="14"/>
        <end position="167"/>
    </location>
</feature>
<keyword evidence="2 4" id="KW-0067">ATP-binding</keyword>
<evidence type="ECO:0000313" key="8">
    <source>
        <dbReference type="Proteomes" id="UP001589862"/>
    </source>
</evidence>
<reference evidence="7 8" key="1">
    <citation type="submission" date="2024-09" db="EMBL/GenBank/DDBJ databases">
        <authorList>
            <person name="Sun Q."/>
            <person name="Mori K."/>
        </authorList>
    </citation>
    <scope>NUCLEOTIDE SEQUENCE [LARGE SCALE GENOMIC DNA]</scope>
    <source>
        <strain evidence="7 8">NCAIM B.02604</strain>
    </source>
</reference>